<keyword evidence="4" id="KW-0812">Transmembrane</keyword>
<gene>
    <name evidence="13" type="ORF">Fot_46798</name>
    <name evidence="14" type="ORF">Fot_46942</name>
</gene>
<name>A0ABD1QP52_9LAMI</name>
<keyword evidence="3 11" id="KW-0349">Heme</keyword>
<comment type="subcellular location">
    <subcellularLocation>
        <location evidence="1">Membrane</location>
        <topology evidence="1">Single-pass membrane protein</topology>
    </subcellularLocation>
</comment>
<dbReference type="EMBL" id="JBFOLJ010000014">
    <property type="protein sequence ID" value="KAL2477784.1"/>
    <property type="molecule type" value="Genomic_DNA"/>
</dbReference>
<accession>A0ABD1QP52</accession>
<dbReference type="Gene3D" id="1.10.630.10">
    <property type="entry name" value="Cytochrome P450"/>
    <property type="match status" value="1"/>
</dbReference>
<dbReference type="EMBL" id="JBFOLJ010000014">
    <property type="protein sequence ID" value="KAL2477928.1"/>
    <property type="molecule type" value="Genomic_DNA"/>
</dbReference>
<evidence type="ECO:0000256" key="11">
    <source>
        <dbReference type="PIRSR" id="PIRSR602401-1"/>
    </source>
</evidence>
<dbReference type="CDD" id="cd11073">
    <property type="entry name" value="CYP76-like"/>
    <property type="match status" value="1"/>
</dbReference>
<proteinExistence type="inferred from homology"/>
<keyword evidence="10" id="KW-0472">Membrane</keyword>
<dbReference type="InterPro" id="IPR002401">
    <property type="entry name" value="Cyt_P450_E_grp-I"/>
</dbReference>
<comment type="cofactor">
    <cofactor evidence="11">
        <name>heme</name>
        <dbReference type="ChEBI" id="CHEBI:30413"/>
    </cofactor>
</comment>
<organism evidence="14 15">
    <name type="scientific">Forsythia ovata</name>
    <dbReference type="NCBI Taxonomy" id="205694"/>
    <lineage>
        <taxon>Eukaryota</taxon>
        <taxon>Viridiplantae</taxon>
        <taxon>Streptophyta</taxon>
        <taxon>Embryophyta</taxon>
        <taxon>Tracheophyta</taxon>
        <taxon>Spermatophyta</taxon>
        <taxon>Magnoliopsida</taxon>
        <taxon>eudicotyledons</taxon>
        <taxon>Gunneridae</taxon>
        <taxon>Pentapetalae</taxon>
        <taxon>asterids</taxon>
        <taxon>lamiids</taxon>
        <taxon>Lamiales</taxon>
        <taxon>Oleaceae</taxon>
        <taxon>Forsythieae</taxon>
        <taxon>Forsythia</taxon>
    </lineage>
</organism>
<dbReference type="AlphaFoldDB" id="A0ABD1QP52"/>
<evidence type="ECO:0000256" key="2">
    <source>
        <dbReference type="ARBA" id="ARBA00010617"/>
    </source>
</evidence>
<dbReference type="SUPFAM" id="SSF48264">
    <property type="entry name" value="Cytochrome P450"/>
    <property type="match status" value="1"/>
</dbReference>
<keyword evidence="5 11" id="KW-0479">Metal-binding</keyword>
<reference evidence="14" key="2">
    <citation type="submission" date="2024-07" db="EMBL/GenBank/DDBJ databases">
        <title>Two chromosome-level genome assemblies of Korean endemic species Abeliophyllum distichum and Forsythia ovata (Oleaceae).</title>
        <authorList>
            <person name="Mun J.H."/>
        </authorList>
    </citation>
    <scope>NUCLEOTIDE SEQUENCE</scope>
    <source>
        <strain evidence="14">KNKB202402200001</strain>
        <tissue evidence="14">Leaf</tissue>
    </source>
</reference>
<feature type="binding site" description="axial binding residue" evidence="11">
    <location>
        <position position="438"/>
    </location>
    <ligand>
        <name>heme</name>
        <dbReference type="ChEBI" id="CHEBI:30413"/>
    </ligand>
    <ligandPart>
        <name>Fe</name>
        <dbReference type="ChEBI" id="CHEBI:18248"/>
    </ligandPart>
</feature>
<evidence type="ECO:0000256" key="4">
    <source>
        <dbReference type="ARBA" id="ARBA00022692"/>
    </source>
</evidence>
<evidence type="ECO:0000256" key="8">
    <source>
        <dbReference type="ARBA" id="ARBA00023004"/>
    </source>
</evidence>
<sequence>MDFLTIFILLSSIISICILFQTLNPKHQKSGKLPPGPYPIPIVGNILELGQKPHLSLAKLSKTYGPLMYLKLGYLETVVVSSPEIAKDILQKYDHVFSSRSVPGAAMVDEHHKHSMAWLPVENQWRKLRRICKEQLFSLPRLDTSWELRRDKLQKLFEYVSQCCVNGRVVNIGEVAFITSLNLMSATLFSVEFSEYNPDSSQEFKDVFWGVMKCLGSPNFADYFPVLKYVDPQGILHQNKFYFGKLFAIFDGIIDQRLKSRGTQKKNDLLEALLDLNQKPDPELSRDDIKHLLLDLFVAGADTTTGTVEWAMTELLCNPNKLLKARNELKDVVGVNGLIQESDISRLPYLQAVVKETFRFHPVAPFLVPHKANADIEINGYMVPKNAQILVNVWASGRDSNTWSSPDSFMPERFLDRKTDFRGHDFELIPFGAGRRICPGLPLAHRMVHLMLATLICNFEWKLEEGLNPEEMDMSENFGLTLQKAIPLKAFPIKLCASAFIHEDCST</sequence>
<evidence type="ECO:0000256" key="3">
    <source>
        <dbReference type="ARBA" id="ARBA00022617"/>
    </source>
</evidence>
<evidence type="ECO:0000256" key="1">
    <source>
        <dbReference type="ARBA" id="ARBA00004167"/>
    </source>
</evidence>
<dbReference type="PANTHER" id="PTHR47950:SF4">
    <property type="entry name" value="GERANIOL 8-HYDROXYLASE-LIKE"/>
    <property type="match status" value="1"/>
</dbReference>
<dbReference type="PRINTS" id="PR00385">
    <property type="entry name" value="P450"/>
</dbReference>
<dbReference type="PANTHER" id="PTHR47950">
    <property type="entry name" value="CYTOCHROME P450, FAMILY 76, SUBFAMILY C, POLYPEPTIDE 5-RELATED"/>
    <property type="match status" value="1"/>
</dbReference>
<evidence type="ECO:0000256" key="7">
    <source>
        <dbReference type="ARBA" id="ARBA00023002"/>
    </source>
</evidence>
<evidence type="ECO:0000256" key="9">
    <source>
        <dbReference type="ARBA" id="ARBA00023033"/>
    </source>
</evidence>
<keyword evidence="7 12" id="KW-0560">Oxidoreductase</keyword>
<comment type="caution">
    <text evidence="14">The sequence shown here is derived from an EMBL/GenBank/DDBJ whole genome shotgun (WGS) entry which is preliminary data.</text>
</comment>
<comment type="similarity">
    <text evidence="2 12">Belongs to the cytochrome P450 family.</text>
</comment>
<dbReference type="InterPro" id="IPR017972">
    <property type="entry name" value="Cyt_P450_CS"/>
</dbReference>
<evidence type="ECO:0000313" key="15">
    <source>
        <dbReference type="Proteomes" id="UP001604277"/>
    </source>
</evidence>
<keyword evidence="6" id="KW-1133">Transmembrane helix</keyword>
<dbReference type="Proteomes" id="UP001604277">
    <property type="component" value="Unassembled WGS sequence"/>
</dbReference>
<dbReference type="PROSITE" id="PS00086">
    <property type="entry name" value="CYTOCHROME_P450"/>
    <property type="match status" value="1"/>
</dbReference>
<dbReference type="GO" id="GO:0004497">
    <property type="term" value="F:monooxygenase activity"/>
    <property type="evidence" value="ECO:0007669"/>
    <property type="project" value="UniProtKB-KW"/>
</dbReference>
<dbReference type="GO" id="GO:0016020">
    <property type="term" value="C:membrane"/>
    <property type="evidence" value="ECO:0007669"/>
    <property type="project" value="UniProtKB-SubCell"/>
</dbReference>
<evidence type="ECO:0000313" key="13">
    <source>
        <dbReference type="EMBL" id="KAL2477784.1"/>
    </source>
</evidence>
<evidence type="ECO:0000256" key="12">
    <source>
        <dbReference type="RuleBase" id="RU000461"/>
    </source>
</evidence>
<reference evidence="15" key="1">
    <citation type="submission" date="2024-07" db="EMBL/GenBank/DDBJ databases">
        <title>Two chromosome-level genome assemblies of Korean endemic species Abeliophyllum distichum and Forsythia ovata (Oleaceae).</title>
        <authorList>
            <person name="Jang H."/>
        </authorList>
    </citation>
    <scope>NUCLEOTIDE SEQUENCE [LARGE SCALE GENOMIC DNA]</scope>
</reference>
<keyword evidence="15" id="KW-1185">Reference proteome</keyword>
<dbReference type="Pfam" id="PF00067">
    <property type="entry name" value="p450"/>
    <property type="match status" value="1"/>
</dbReference>
<keyword evidence="8 11" id="KW-0408">Iron</keyword>
<keyword evidence="9 12" id="KW-0503">Monooxygenase</keyword>
<evidence type="ECO:0000256" key="5">
    <source>
        <dbReference type="ARBA" id="ARBA00022723"/>
    </source>
</evidence>
<dbReference type="InterPro" id="IPR001128">
    <property type="entry name" value="Cyt_P450"/>
</dbReference>
<evidence type="ECO:0000313" key="14">
    <source>
        <dbReference type="EMBL" id="KAL2477928.1"/>
    </source>
</evidence>
<dbReference type="FunFam" id="1.10.630.10:FF:000007">
    <property type="entry name" value="Cytochrome P450 76C4"/>
    <property type="match status" value="1"/>
</dbReference>
<evidence type="ECO:0000256" key="10">
    <source>
        <dbReference type="ARBA" id="ARBA00023136"/>
    </source>
</evidence>
<dbReference type="InterPro" id="IPR036396">
    <property type="entry name" value="Cyt_P450_sf"/>
</dbReference>
<protein>
    <submittedName>
        <fullName evidence="14">Cytochrome</fullName>
    </submittedName>
</protein>
<dbReference type="GO" id="GO:0046872">
    <property type="term" value="F:metal ion binding"/>
    <property type="evidence" value="ECO:0007669"/>
    <property type="project" value="UniProtKB-KW"/>
</dbReference>
<dbReference type="PRINTS" id="PR00463">
    <property type="entry name" value="EP450I"/>
</dbReference>
<evidence type="ECO:0000256" key="6">
    <source>
        <dbReference type="ARBA" id="ARBA00022989"/>
    </source>
</evidence>